<dbReference type="Pfam" id="PF09669">
    <property type="entry name" value="Phage_pRha"/>
    <property type="match status" value="1"/>
</dbReference>
<keyword evidence="2" id="KW-1185">Reference proteome</keyword>
<name>A0A240UEP2_9BURK</name>
<dbReference type="AlphaFoldDB" id="A0A240UEP2"/>
<protein>
    <recommendedName>
        <fullName evidence="3">Rha family transcriptional regulator</fullName>
    </recommendedName>
</protein>
<evidence type="ECO:0000313" key="1">
    <source>
        <dbReference type="EMBL" id="ART59490.1"/>
    </source>
</evidence>
<sequence>MPRFKELTMQTKSTHHHKHPTPLELIATKTETRIDTRLLAQHLETQHESLFKLVSTHQADFEELGKVRFQIGPSPDSRTGQSMKFALLNEDQAYLLLTYSRNTARVRELKVRLVKAFRDARLTADTRKVEYLPTYHRLHDGIHALASNSPNEHFVHSNINKLVNKAAGVEAGQRATAPLAKLSMLAVGQTLAAGALHGALDHHDGYQRVKRVLQAFEAIAQPLQLTADNNG</sequence>
<dbReference type="InterPro" id="IPR014054">
    <property type="entry name" value="Phage_regulatory_Rha"/>
</dbReference>
<organism evidence="1 2">
    <name type="scientific">Acidovorax carolinensis</name>
    <dbReference type="NCBI Taxonomy" id="553814"/>
    <lineage>
        <taxon>Bacteria</taxon>
        <taxon>Pseudomonadati</taxon>
        <taxon>Pseudomonadota</taxon>
        <taxon>Betaproteobacteria</taxon>
        <taxon>Burkholderiales</taxon>
        <taxon>Comamonadaceae</taxon>
        <taxon>Acidovorax</taxon>
    </lineage>
</organism>
<reference evidence="1" key="1">
    <citation type="submission" date="2017-05" db="EMBL/GenBank/DDBJ databases">
        <title>Polyphasic characterization of four soil-derived phenanthrene-degrading Acidovorax strains and proposal of Acidovorax phenanthrenivorans sp. nov.</title>
        <authorList>
            <person name="Singleton D."/>
            <person name="Lee J."/>
            <person name="Dickey A.N."/>
            <person name="Stroud A."/>
            <person name="Scholl E.H."/>
            <person name="Wright F.A."/>
            <person name="Aitken M.D."/>
        </authorList>
    </citation>
    <scope>NUCLEOTIDE SEQUENCE</scope>
    <source>
        <strain evidence="1">P4</strain>
    </source>
</reference>
<dbReference type="KEGG" id="acip:CBP36_12145"/>
<proteinExistence type="predicted"/>
<dbReference type="Proteomes" id="UP000194440">
    <property type="component" value="Chromosome"/>
</dbReference>
<evidence type="ECO:0008006" key="3">
    <source>
        <dbReference type="Google" id="ProtNLM"/>
    </source>
</evidence>
<dbReference type="KEGG" id="acis:CBP35_06775"/>
<accession>A0A240UEP2</accession>
<dbReference type="EMBL" id="CP021366">
    <property type="protein sequence ID" value="ART59490.1"/>
    <property type="molecule type" value="Genomic_DNA"/>
</dbReference>
<dbReference type="RefSeq" id="WP_086927609.1">
    <property type="nucleotide sequence ID" value="NZ_CP021362.1"/>
</dbReference>
<evidence type="ECO:0000313" key="2">
    <source>
        <dbReference type="Proteomes" id="UP000194440"/>
    </source>
</evidence>
<gene>
    <name evidence="1" type="ORF">CBP36_12145</name>
</gene>